<evidence type="ECO:0000313" key="3">
    <source>
        <dbReference type="Proteomes" id="UP000035661"/>
    </source>
</evidence>
<feature type="transmembrane region" description="Helical" evidence="1">
    <location>
        <begin position="167"/>
        <end position="190"/>
    </location>
</feature>
<organism evidence="2 3">
    <name type="scientific">Spiroplasma eriocheiris</name>
    <dbReference type="NCBI Taxonomy" id="315358"/>
    <lineage>
        <taxon>Bacteria</taxon>
        <taxon>Bacillati</taxon>
        <taxon>Mycoplasmatota</taxon>
        <taxon>Mollicutes</taxon>
        <taxon>Entomoplasmatales</taxon>
        <taxon>Spiroplasmataceae</taxon>
        <taxon>Spiroplasma</taxon>
    </lineage>
</organism>
<dbReference type="PATRIC" id="fig|743698.3.peg.404"/>
<dbReference type="STRING" id="315358.SERIO_v1c04040"/>
<keyword evidence="1" id="KW-0812">Transmembrane</keyword>
<protein>
    <submittedName>
        <fullName evidence="2">Uncharacterized protein</fullName>
    </submittedName>
</protein>
<dbReference type="RefSeq" id="WP_047791235.1">
    <property type="nucleotide sequence ID" value="NZ_CP011856.1"/>
</dbReference>
<dbReference type="EMBL" id="CP011856">
    <property type="protein sequence ID" value="AKM53983.1"/>
    <property type="molecule type" value="Genomic_DNA"/>
</dbReference>
<reference evidence="2 3" key="1">
    <citation type="journal article" date="2015" name="Genome Biol. Evol.">
        <title>Found and Lost: The Fates of Horizontally Acquired Genes in Arthropod-Symbiotic Spiroplasma.</title>
        <authorList>
            <person name="Lo W.S."/>
            <person name="Gasparich G.E."/>
            <person name="Kuo C.H."/>
        </authorList>
    </citation>
    <scope>NUCLEOTIDE SEQUENCE [LARGE SCALE GENOMIC DNA]</scope>
    <source>
        <strain evidence="3">TDA-040725-5</strain>
    </source>
</reference>
<proteinExistence type="predicted"/>
<sequence>MKNMIPNFLCAQCQAELQNKLNTIKVTRPDFLKNLIFLEIRNKSLVELKEKYDIKIVLYLRCANRHFGLFVKSSLFDIKGDYKDIVRKNVIPYNNKVFLNETPNNIVKKDKAFDPPTLVSQDLPNLNYPISNSEDINYLKNVDSKINQLGMMHLHSLKHMSKMRRNFLISFLIFILLVAAGLATGLGFYFSASKKVTSNNFNGGVNLIALAEDFDDNVLGHIADNQDSTILAEVKKHNPRVVVEDIFLRNTTRTSAVIAAKSASGHY</sequence>
<keyword evidence="1" id="KW-0472">Membrane</keyword>
<keyword evidence="1" id="KW-1133">Transmembrane helix</keyword>
<evidence type="ECO:0000313" key="2">
    <source>
        <dbReference type="EMBL" id="AKM53983.1"/>
    </source>
</evidence>
<name>A0A0H3XH83_9MOLU</name>
<dbReference type="Proteomes" id="UP000035661">
    <property type="component" value="Chromosome"/>
</dbReference>
<dbReference type="AlphaFoldDB" id="A0A0H3XH83"/>
<gene>
    <name evidence="2" type="ORF">SERIO_v1c04040</name>
</gene>
<dbReference type="KEGG" id="seri:SERIO_v1c04040"/>
<reference evidence="3" key="2">
    <citation type="submission" date="2015-06" db="EMBL/GenBank/DDBJ databases">
        <title>Complete genome sequence of Spiroplasma eriocheiris TDA-040725-5 (DSM 21848).</title>
        <authorList>
            <person name="Lo W.-S."/>
            <person name="Kuo C.-H."/>
        </authorList>
    </citation>
    <scope>NUCLEOTIDE SEQUENCE [LARGE SCALE GENOMIC DNA]</scope>
    <source>
        <strain evidence="3">TDA-040725-5</strain>
    </source>
</reference>
<evidence type="ECO:0000256" key="1">
    <source>
        <dbReference type="SAM" id="Phobius"/>
    </source>
</evidence>
<keyword evidence="3" id="KW-1185">Reference proteome</keyword>
<accession>A0A0H3XH83</accession>